<name>A0AA40FJA1_9HYME</name>
<organism evidence="1 2">
    <name type="scientific">Melipona bicolor</name>
    <dbReference type="NCBI Taxonomy" id="60889"/>
    <lineage>
        <taxon>Eukaryota</taxon>
        <taxon>Metazoa</taxon>
        <taxon>Ecdysozoa</taxon>
        <taxon>Arthropoda</taxon>
        <taxon>Hexapoda</taxon>
        <taxon>Insecta</taxon>
        <taxon>Pterygota</taxon>
        <taxon>Neoptera</taxon>
        <taxon>Endopterygota</taxon>
        <taxon>Hymenoptera</taxon>
        <taxon>Apocrita</taxon>
        <taxon>Aculeata</taxon>
        <taxon>Apoidea</taxon>
        <taxon>Anthophila</taxon>
        <taxon>Apidae</taxon>
        <taxon>Melipona</taxon>
    </lineage>
</organism>
<evidence type="ECO:0000313" key="1">
    <source>
        <dbReference type="EMBL" id="KAK1119887.1"/>
    </source>
</evidence>
<gene>
    <name evidence="1" type="ORF">K0M31_012960</name>
</gene>
<accession>A0AA40FJA1</accession>
<comment type="caution">
    <text evidence="1">The sequence shown here is derived from an EMBL/GenBank/DDBJ whole genome shotgun (WGS) entry which is preliminary data.</text>
</comment>
<reference evidence="1" key="1">
    <citation type="submission" date="2021-10" db="EMBL/GenBank/DDBJ databases">
        <title>Melipona bicolor Genome sequencing and assembly.</title>
        <authorList>
            <person name="Araujo N.S."/>
            <person name="Arias M.C."/>
        </authorList>
    </citation>
    <scope>NUCLEOTIDE SEQUENCE</scope>
    <source>
        <strain evidence="1">USP_2M_L1-L4_2017</strain>
        <tissue evidence="1">Whole body</tissue>
    </source>
</reference>
<proteinExistence type="predicted"/>
<dbReference type="AlphaFoldDB" id="A0AA40FJA1"/>
<evidence type="ECO:0000313" key="2">
    <source>
        <dbReference type="Proteomes" id="UP001177670"/>
    </source>
</evidence>
<dbReference type="Proteomes" id="UP001177670">
    <property type="component" value="Unassembled WGS sequence"/>
</dbReference>
<protein>
    <submittedName>
        <fullName evidence="1">Uncharacterized protein</fullName>
    </submittedName>
</protein>
<keyword evidence="2" id="KW-1185">Reference proteome</keyword>
<sequence>MDSRRDSDKFRGIYNEKSRDECEQIRRSNNLVVSGNLTRADQFFLETQIDESKRCFTVSTMMLNKSKFAVATAKHYRDWNADENYVQKSTLTKILIPERYIGARANFAEDTTILKLASHFEITVQVHSVGMDNERKHLQAGRPKWKCEIWVIN</sequence>
<dbReference type="EMBL" id="JAHYIQ010000034">
    <property type="protein sequence ID" value="KAK1119887.1"/>
    <property type="molecule type" value="Genomic_DNA"/>
</dbReference>